<evidence type="ECO:0000256" key="14">
    <source>
        <dbReference type="PROSITE-ProRule" id="PRU00391"/>
    </source>
</evidence>
<dbReference type="SUPFAM" id="SSF46946">
    <property type="entry name" value="S13-like H2TH domain"/>
    <property type="match status" value="1"/>
</dbReference>
<evidence type="ECO:0000256" key="13">
    <source>
        <dbReference type="ARBA" id="ARBA00023295"/>
    </source>
</evidence>
<evidence type="ECO:0000256" key="2">
    <source>
        <dbReference type="ARBA" id="ARBA00001947"/>
    </source>
</evidence>
<dbReference type="Pfam" id="PF01149">
    <property type="entry name" value="Fapy_DNA_glyco"/>
    <property type="match status" value="1"/>
</dbReference>
<proteinExistence type="inferred from homology"/>
<dbReference type="PANTHER" id="PTHR22993:SF9">
    <property type="entry name" value="FORMAMIDOPYRIMIDINE-DNA GLYCOSYLASE"/>
    <property type="match status" value="1"/>
</dbReference>
<keyword evidence="18" id="KW-1185">Reference proteome</keyword>
<evidence type="ECO:0000256" key="4">
    <source>
        <dbReference type="ARBA" id="ARBA00022723"/>
    </source>
</evidence>
<dbReference type="InterPro" id="IPR000214">
    <property type="entry name" value="Znf_DNA_glyclase/AP_lyase"/>
</dbReference>
<evidence type="ECO:0000256" key="7">
    <source>
        <dbReference type="ARBA" id="ARBA00022801"/>
    </source>
</evidence>
<dbReference type="SUPFAM" id="SSF57716">
    <property type="entry name" value="Glucocorticoid receptor-like (DNA-binding domain)"/>
    <property type="match status" value="1"/>
</dbReference>
<keyword evidence="5" id="KW-0227">DNA damage</keyword>
<keyword evidence="10" id="KW-0234">DNA repair</keyword>
<dbReference type="PROSITE" id="PS51068">
    <property type="entry name" value="FPG_CAT"/>
    <property type="match status" value="1"/>
</dbReference>
<keyword evidence="13" id="KW-0326">Glycosidase</keyword>
<protein>
    <submittedName>
        <fullName evidence="17">Fpg/Nei family DNA glycosylase</fullName>
    </submittedName>
</protein>
<dbReference type="InterPro" id="IPR010979">
    <property type="entry name" value="Ribosomal_uS13-like_H2TH"/>
</dbReference>
<reference evidence="17 18" key="1">
    <citation type="submission" date="2022-10" db="EMBL/GenBank/DDBJ databases">
        <title>The complete genomes of actinobacterial strains from the NBC collection.</title>
        <authorList>
            <person name="Joergensen T.S."/>
            <person name="Alvarez Arevalo M."/>
            <person name="Sterndorff E.B."/>
            <person name="Faurdal D."/>
            <person name="Vuksanovic O."/>
            <person name="Mourched A.-S."/>
            <person name="Charusanti P."/>
            <person name="Shaw S."/>
            <person name="Blin K."/>
            <person name="Weber T."/>
        </authorList>
    </citation>
    <scope>NUCLEOTIDE SEQUENCE [LARGE SCALE GENOMIC DNA]</scope>
    <source>
        <strain evidence="17 18">NBC_00123</strain>
    </source>
</reference>
<dbReference type="Pfam" id="PF06827">
    <property type="entry name" value="zf-FPG_IleRS"/>
    <property type="match status" value="1"/>
</dbReference>
<dbReference type="PROSITE" id="PS51066">
    <property type="entry name" value="ZF_FPG_2"/>
    <property type="match status" value="1"/>
</dbReference>
<keyword evidence="8" id="KW-0862">Zinc</keyword>
<feature type="domain" description="FPG-type" evidence="15">
    <location>
        <begin position="241"/>
        <end position="275"/>
    </location>
</feature>
<evidence type="ECO:0000256" key="8">
    <source>
        <dbReference type="ARBA" id="ARBA00022833"/>
    </source>
</evidence>
<evidence type="ECO:0000256" key="6">
    <source>
        <dbReference type="ARBA" id="ARBA00022771"/>
    </source>
</evidence>
<evidence type="ECO:0000259" key="16">
    <source>
        <dbReference type="PROSITE" id="PS51068"/>
    </source>
</evidence>
<evidence type="ECO:0000313" key="18">
    <source>
        <dbReference type="Proteomes" id="UP001622594"/>
    </source>
</evidence>
<dbReference type="EMBL" id="CP108188">
    <property type="protein sequence ID" value="WTR68674.1"/>
    <property type="molecule type" value="Genomic_DNA"/>
</dbReference>
<dbReference type="Proteomes" id="UP001622594">
    <property type="component" value="Chromosome"/>
</dbReference>
<comment type="similarity">
    <text evidence="3">Belongs to the FPG family.</text>
</comment>
<accession>A0ABZ1L6L6</accession>
<keyword evidence="7" id="KW-0378">Hydrolase</keyword>
<evidence type="ECO:0000313" key="17">
    <source>
        <dbReference type="EMBL" id="WTR68674.1"/>
    </source>
</evidence>
<keyword evidence="9" id="KW-0238">DNA-binding</keyword>
<dbReference type="PANTHER" id="PTHR22993">
    <property type="entry name" value="FORMAMIDOPYRIMIDINE-DNA GLYCOSYLASE"/>
    <property type="match status" value="1"/>
</dbReference>
<name>A0ABZ1L6L6_9ACTN</name>
<keyword evidence="4" id="KW-0479">Metal-binding</keyword>
<keyword evidence="6 14" id="KW-0863">Zinc-finger</keyword>
<evidence type="ECO:0000259" key="15">
    <source>
        <dbReference type="PROSITE" id="PS51066"/>
    </source>
</evidence>
<dbReference type="SUPFAM" id="SSF81624">
    <property type="entry name" value="N-terminal domain of MutM-like DNA repair proteins"/>
    <property type="match status" value="1"/>
</dbReference>
<evidence type="ECO:0000256" key="1">
    <source>
        <dbReference type="ARBA" id="ARBA00001668"/>
    </source>
</evidence>
<comment type="cofactor">
    <cofactor evidence="2">
        <name>Zn(2+)</name>
        <dbReference type="ChEBI" id="CHEBI:29105"/>
    </cofactor>
</comment>
<evidence type="ECO:0000256" key="12">
    <source>
        <dbReference type="ARBA" id="ARBA00023268"/>
    </source>
</evidence>
<dbReference type="InterPro" id="IPR012319">
    <property type="entry name" value="FPG_cat"/>
</dbReference>
<dbReference type="Pfam" id="PF06831">
    <property type="entry name" value="H2TH"/>
    <property type="match status" value="1"/>
</dbReference>
<evidence type="ECO:0000256" key="10">
    <source>
        <dbReference type="ARBA" id="ARBA00023204"/>
    </source>
</evidence>
<dbReference type="SMART" id="SM00898">
    <property type="entry name" value="Fapy_DNA_glyco"/>
    <property type="match status" value="1"/>
</dbReference>
<keyword evidence="12" id="KW-0511">Multifunctional enzyme</keyword>
<sequence>MPELPEVEALRAFLDTHLVGKEIARVLPVAISVLKTYDPPLSAVEGAEITAVGRHGKFLDLTTAGAADELHLLFHLARAGWLRWQDPLPSGPPRPGRGPLALRTALTGGDGFDLTEAGTTKRLAVHLVHDPQEVPGVARLGPDPLAEDFGPERFAALLAGERRRIKGALRDQSLIAGIGNAYSDEILHAAKMSPFKPTQNFTPEEITALYTAMRSTLHEAVERSHGLAAGRLKAEKKTGLRVHGRTGEPCPVCGDTIREVSFSDSSLQYCPTCQTGGKPLADRRLSKLLK</sequence>
<evidence type="ECO:0000256" key="5">
    <source>
        <dbReference type="ARBA" id="ARBA00022763"/>
    </source>
</evidence>
<dbReference type="CDD" id="cd08973">
    <property type="entry name" value="BaFpgNei_N_1"/>
    <property type="match status" value="1"/>
</dbReference>
<dbReference type="InterPro" id="IPR010663">
    <property type="entry name" value="Znf_FPG/IleRS"/>
</dbReference>
<keyword evidence="11" id="KW-0456">Lyase</keyword>
<dbReference type="Gene3D" id="3.20.190.10">
    <property type="entry name" value="MutM-like, N-terminal"/>
    <property type="match status" value="1"/>
</dbReference>
<dbReference type="RefSeq" id="WP_327165552.1">
    <property type="nucleotide sequence ID" value="NZ_CP108188.1"/>
</dbReference>
<comment type="catalytic activity">
    <reaction evidence="1">
        <text>Hydrolysis of DNA containing ring-opened 7-methylguanine residues, releasing 2,6-diamino-4-hydroxy-5-(N-methyl)formamidopyrimidine.</text>
        <dbReference type="EC" id="3.2.2.23"/>
    </reaction>
</comment>
<dbReference type="InterPro" id="IPR015886">
    <property type="entry name" value="H2TH_FPG"/>
</dbReference>
<evidence type="ECO:0000256" key="9">
    <source>
        <dbReference type="ARBA" id="ARBA00023125"/>
    </source>
</evidence>
<organism evidence="17 18">
    <name type="scientific">Streptomyces zaomyceticus</name>
    <dbReference type="NCBI Taxonomy" id="68286"/>
    <lineage>
        <taxon>Bacteria</taxon>
        <taxon>Bacillati</taxon>
        <taxon>Actinomycetota</taxon>
        <taxon>Actinomycetes</taxon>
        <taxon>Kitasatosporales</taxon>
        <taxon>Streptomycetaceae</taxon>
        <taxon>Streptomyces</taxon>
    </lineage>
</organism>
<dbReference type="SMART" id="SM01232">
    <property type="entry name" value="H2TH"/>
    <property type="match status" value="1"/>
</dbReference>
<dbReference type="Gene3D" id="1.10.8.50">
    <property type="match status" value="1"/>
</dbReference>
<gene>
    <name evidence="17" type="ORF">OG814_04985</name>
</gene>
<feature type="domain" description="Formamidopyrimidine-DNA glycosylase catalytic" evidence="16">
    <location>
        <begin position="2"/>
        <end position="97"/>
    </location>
</feature>
<evidence type="ECO:0000256" key="3">
    <source>
        <dbReference type="ARBA" id="ARBA00009409"/>
    </source>
</evidence>
<evidence type="ECO:0000256" key="11">
    <source>
        <dbReference type="ARBA" id="ARBA00023239"/>
    </source>
</evidence>
<dbReference type="InterPro" id="IPR035937">
    <property type="entry name" value="FPG_N"/>
</dbReference>